<dbReference type="InterPro" id="IPR001245">
    <property type="entry name" value="Ser-Thr/Tyr_kinase_cat_dom"/>
</dbReference>
<evidence type="ECO:0000256" key="1">
    <source>
        <dbReference type="ARBA" id="ARBA00022741"/>
    </source>
</evidence>
<dbReference type="InParanoid" id="A0A409WEY5"/>
<dbReference type="SUPFAM" id="SSF56112">
    <property type="entry name" value="Protein kinase-like (PK-like)"/>
    <property type="match status" value="1"/>
</dbReference>
<keyword evidence="2" id="KW-0067">ATP-binding</keyword>
<dbReference type="InterPro" id="IPR011009">
    <property type="entry name" value="Kinase-like_dom_sf"/>
</dbReference>
<evidence type="ECO:0000313" key="4">
    <source>
        <dbReference type="EMBL" id="PPQ77082.1"/>
    </source>
</evidence>
<dbReference type="Proteomes" id="UP000283269">
    <property type="component" value="Unassembled WGS sequence"/>
</dbReference>
<dbReference type="STRING" id="93625.A0A409WEY5"/>
<dbReference type="Pfam" id="PF07714">
    <property type="entry name" value="PK_Tyr_Ser-Thr"/>
    <property type="match status" value="1"/>
</dbReference>
<dbReference type="InterPro" id="IPR051681">
    <property type="entry name" value="Ser/Thr_Kinases-Pseudokinases"/>
</dbReference>
<dbReference type="PANTHER" id="PTHR44329:SF298">
    <property type="entry name" value="MIXED LINEAGE KINASE DOMAIN-LIKE PROTEIN"/>
    <property type="match status" value="1"/>
</dbReference>
<dbReference type="InterPro" id="IPR000719">
    <property type="entry name" value="Prot_kinase_dom"/>
</dbReference>
<sequence>MAAYIIGIHHPRAPSEHLRRESFKTLSRLHLISEFKPWLEYTRDYVQRSVNSPYLLLWDCLCFGAPLSTLLELMGSPTPRHLSIQVDQFDFNLSIEQREQLFSSFIQRVHSLESQGRLSYGEVLRVDDFTCGINAGYLRILKTVNRVLFALQASYPGIFTLPHGSAARRASLIDQLVNTERSHNSKLAQTADSAAKLYEDPTAAHPSLEGFIVNCSRLIPYHDHVLQALSQEVQKVDCEEWEFIFSFHNKVFYTRMNCAYRSICANYLTFENFLNRQNSRQKDDATVILRNLSEIISRFSDYSSYLQAILDVSSPTDQASYDGLCIMALECNTISETLAEVGRELRTMWCFNMLRLRLGPQTLLNEDSLGNILHDDCILVDPVSGQYYSVFLFEKMLICCTDYRRSDRVDLGCVRYPVKPWEIGPALSEQYPLVVMLSIPTSSLTSLHCIDAAVFEITWGSHSECSVVFYPIVHRQYTQWTTLLEPFVSRVSHSTSVPRYVEDNDGSSIYSGISLLPTEEEKFGLKSAVARPWSLIGRKGNRSESSSMIGVEVNDKMSILSPNLLPTLFLHDLPRSPLHSSFLPQEDGIPSIYHLTESPTEYVAPPSEYLNINGDLDSSALHDLTEQVVKEGHYPIAHGGYSDVWRATWKKEDSSAQVAVKVLRNTTNEPAAKEKLVKRLHHELTIWKKLSHPHVLELCGTVTAFGPYTSMVCPWMKNGSVTKYLERCGDILTVGDRLRLISEIASGLDYLHSCSIVHGDLTGTNVLIDDDLHARLCDFGLSTLLMEECQDDGVSVQSVYTSHLGGSVRWADAYLFRAFDDNTPPSVGTSSDIYSFGSVMLEVLSGRMPYHYLRTDAQVVIQLHQGIKPRRPSASFVDDNQWDLIQRCWKEPPEDRPTSTEVLKITKDLLGPWISTPQ</sequence>
<reference evidence="4 5" key="1">
    <citation type="journal article" date="2018" name="Evol. Lett.">
        <title>Horizontal gene cluster transfer increased hallucinogenic mushroom diversity.</title>
        <authorList>
            <person name="Reynolds H.T."/>
            <person name="Vijayakumar V."/>
            <person name="Gluck-Thaler E."/>
            <person name="Korotkin H.B."/>
            <person name="Matheny P.B."/>
            <person name="Slot J.C."/>
        </authorList>
    </citation>
    <scope>NUCLEOTIDE SEQUENCE [LARGE SCALE GENOMIC DNA]</scope>
    <source>
        <strain evidence="4 5">2631</strain>
    </source>
</reference>
<keyword evidence="5" id="KW-1185">Reference proteome</keyword>
<evidence type="ECO:0000256" key="2">
    <source>
        <dbReference type="ARBA" id="ARBA00022840"/>
    </source>
</evidence>
<proteinExistence type="predicted"/>
<dbReference type="InterPro" id="IPR008266">
    <property type="entry name" value="Tyr_kinase_AS"/>
</dbReference>
<dbReference type="Gene3D" id="1.20.900.10">
    <property type="entry name" value="Dbl homology (DH) domain"/>
    <property type="match status" value="1"/>
</dbReference>
<keyword evidence="1" id="KW-0547">Nucleotide-binding</keyword>
<dbReference type="PROSITE" id="PS50011">
    <property type="entry name" value="PROTEIN_KINASE_DOM"/>
    <property type="match status" value="1"/>
</dbReference>
<protein>
    <recommendedName>
        <fullName evidence="3">Protein kinase domain-containing protein</fullName>
    </recommendedName>
</protein>
<evidence type="ECO:0000259" key="3">
    <source>
        <dbReference type="PROSITE" id="PS50011"/>
    </source>
</evidence>
<name>A0A409WEY5_PSICY</name>
<dbReference type="PANTHER" id="PTHR44329">
    <property type="entry name" value="SERINE/THREONINE-PROTEIN KINASE TNNI3K-RELATED"/>
    <property type="match status" value="1"/>
</dbReference>
<evidence type="ECO:0000313" key="5">
    <source>
        <dbReference type="Proteomes" id="UP000283269"/>
    </source>
</evidence>
<feature type="domain" description="Protein kinase" evidence="3">
    <location>
        <begin position="630"/>
        <end position="914"/>
    </location>
</feature>
<organism evidence="4 5">
    <name type="scientific">Psilocybe cyanescens</name>
    <dbReference type="NCBI Taxonomy" id="93625"/>
    <lineage>
        <taxon>Eukaryota</taxon>
        <taxon>Fungi</taxon>
        <taxon>Dikarya</taxon>
        <taxon>Basidiomycota</taxon>
        <taxon>Agaricomycotina</taxon>
        <taxon>Agaricomycetes</taxon>
        <taxon>Agaricomycetidae</taxon>
        <taxon>Agaricales</taxon>
        <taxon>Agaricineae</taxon>
        <taxon>Strophariaceae</taxon>
        <taxon>Psilocybe</taxon>
    </lineage>
</organism>
<gene>
    <name evidence="4" type="ORF">CVT25_014895</name>
</gene>
<dbReference type="EMBL" id="NHYD01003444">
    <property type="protein sequence ID" value="PPQ77082.1"/>
    <property type="molecule type" value="Genomic_DNA"/>
</dbReference>
<dbReference type="OrthoDB" id="6718656at2759"/>
<dbReference type="GO" id="GO:0005524">
    <property type="term" value="F:ATP binding"/>
    <property type="evidence" value="ECO:0007669"/>
    <property type="project" value="UniProtKB-KW"/>
</dbReference>
<dbReference type="GO" id="GO:0004674">
    <property type="term" value="F:protein serine/threonine kinase activity"/>
    <property type="evidence" value="ECO:0007669"/>
    <property type="project" value="TreeGrafter"/>
</dbReference>
<dbReference type="PROSITE" id="PS00109">
    <property type="entry name" value="PROTEIN_KINASE_TYR"/>
    <property type="match status" value="1"/>
</dbReference>
<accession>A0A409WEY5</accession>
<dbReference type="Gene3D" id="1.10.510.10">
    <property type="entry name" value="Transferase(Phosphotransferase) domain 1"/>
    <property type="match status" value="1"/>
</dbReference>
<dbReference type="InterPro" id="IPR035899">
    <property type="entry name" value="DBL_dom_sf"/>
</dbReference>
<comment type="caution">
    <text evidence="4">The sequence shown here is derived from an EMBL/GenBank/DDBJ whole genome shotgun (WGS) entry which is preliminary data.</text>
</comment>
<dbReference type="AlphaFoldDB" id="A0A409WEY5"/>